<organism evidence="4 5">
    <name type="scientific">Maritalea myrionectae</name>
    <dbReference type="NCBI Taxonomy" id="454601"/>
    <lineage>
        <taxon>Bacteria</taxon>
        <taxon>Pseudomonadati</taxon>
        <taxon>Pseudomonadota</taxon>
        <taxon>Alphaproteobacteria</taxon>
        <taxon>Hyphomicrobiales</taxon>
        <taxon>Devosiaceae</taxon>
        <taxon>Maritalea</taxon>
    </lineage>
</organism>
<comment type="similarity">
    <text evidence="1">Belongs to the MurL family.</text>
</comment>
<keyword evidence="1" id="KW-0573">Peptidoglycan synthesis</keyword>
<dbReference type="InterPro" id="IPR058740">
    <property type="entry name" value="MurL_N"/>
</dbReference>
<comment type="pathway">
    <text evidence="1">Cell wall biogenesis; peptidoglycan biosynthesis.</text>
</comment>
<dbReference type="GO" id="GO:0071555">
    <property type="term" value="P:cell wall organization"/>
    <property type="evidence" value="ECO:0007669"/>
    <property type="project" value="UniProtKB-KW"/>
</dbReference>
<evidence type="ECO:0000313" key="4">
    <source>
        <dbReference type="EMBL" id="AVX03772.1"/>
    </source>
</evidence>
<dbReference type="GO" id="GO:0005737">
    <property type="term" value="C:cytoplasm"/>
    <property type="evidence" value="ECO:0007669"/>
    <property type="project" value="UniProtKB-UniRule"/>
</dbReference>
<dbReference type="Pfam" id="PF26298">
    <property type="entry name" value="MurL_epimerase_C"/>
    <property type="match status" value="1"/>
</dbReference>
<dbReference type="GO" id="GO:0051301">
    <property type="term" value="P:cell division"/>
    <property type="evidence" value="ECO:0007669"/>
    <property type="project" value="UniProtKB-KW"/>
</dbReference>
<keyword evidence="1" id="KW-0132">Cell division</keyword>
<dbReference type="InterPro" id="IPR043689">
    <property type="entry name" value="MurL"/>
</dbReference>
<dbReference type="EC" id="5.1.1.23" evidence="1"/>
<dbReference type="GO" id="GO:0016855">
    <property type="term" value="F:racemase and epimerase activity, acting on amino acids and derivatives"/>
    <property type="evidence" value="ECO:0007669"/>
    <property type="project" value="UniProtKB-UniRule"/>
</dbReference>
<dbReference type="Pfam" id="PF26299">
    <property type="entry name" value="MurL_N"/>
    <property type="match status" value="1"/>
</dbReference>
<dbReference type="HAMAP" id="MF_02209">
    <property type="entry name" value="MurL"/>
    <property type="match status" value="1"/>
</dbReference>
<protein>
    <recommendedName>
        <fullName evidence="1">UDP-N-acetyl-alpha-D-muramoyl-L-alanyl-L-glutamate epimerase</fullName>
        <ecNumber evidence="1">5.1.1.23</ecNumber>
    </recommendedName>
    <alternativeName>
        <fullName evidence="1">UDP-MurNAc-L-Ala-L-Glu epimerase</fullName>
    </alternativeName>
</protein>
<comment type="catalytic activity">
    <reaction evidence="1">
        <text>UDP-N-acetyl-alpha-D-muramoyl-L-alanyl-L-glutamate + ATP + H2O = UDP-N-acetyl-alpha-D-muramoyl-L-alanyl-D-glutamate + AMP + diphosphate + H(+)</text>
        <dbReference type="Rhea" id="RHEA:58812"/>
        <dbReference type="ChEBI" id="CHEBI:15377"/>
        <dbReference type="ChEBI" id="CHEBI:15378"/>
        <dbReference type="ChEBI" id="CHEBI:30616"/>
        <dbReference type="ChEBI" id="CHEBI:33019"/>
        <dbReference type="ChEBI" id="CHEBI:83900"/>
        <dbReference type="ChEBI" id="CHEBI:142725"/>
        <dbReference type="ChEBI" id="CHEBI:456215"/>
        <dbReference type="EC" id="5.1.1.23"/>
    </reaction>
</comment>
<feature type="domain" description="MurL C-terminal" evidence="2">
    <location>
        <begin position="302"/>
        <end position="409"/>
    </location>
</feature>
<evidence type="ECO:0000256" key="1">
    <source>
        <dbReference type="HAMAP-Rule" id="MF_02209"/>
    </source>
</evidence>
<accession>A0A2R4MCN5</accession>
<dbReference type="UniPathway" id="UPA00219"/>
<keyword evidence="1" id="KW-0131">Cell cycle</keyword>
<comment type="function">
    <text evidence="1">Cell wall formation. Catalyzes epimerization of the terminal L-glutamate in UDP-N-acetyl-alpha-D-muramoyl-L-alanyl-L-glutamate.</text>
</comment>
<evidence type="ECO:0000259" key="3">
    <source>
        <dbReference type="Pfam" id="PF26299"/>
    </source>
</evidence>
<name>A0A2R4MCN5_9HYPH</name>
<evidence type="ECO:0000313" key="5">
    <source>
        <dbReference type="Proteomes" id="UP000258927"/>
    </source>
</evidence>
<dbReference type="InterPro" id="IPR058741">
    <property type="entry name" value="MurL_C"/>
</dbReference>
<keyword evidence="1" id="KW-0413">Isomerase</keyword>
<dbReference type="Proteomes" id="UP000258927">
    <property type="component" value="Chromosome"/>
</dbReference>
<dbReference type="GO" id="GO:0008360">
    <property type="term" value="P:regulation of cell shape"/>
    <property type="evidence" value="ECO:0007669"/>
    <property type="project" value="UniProtKB-KW"/>
</dbReference>
<dbReference type="EMBL" id="CP021330">
    <property type="protein sequence ID" value="AVX03772.1"/>
    <property type="molecule type" value="Genomic_DNA"/>
</dbReference>
<dbReference type="STRING" id="1122213.GCA_000423365_01556"/>
<keyword evidence="5" id="KW-1185">Reference proteome</keyword>
<proteinExistence type="inferred from homology"/>
<reference evidence="4 5" key="1">
    <citation type="submission" date="2017-05" db="EMBL/GenBank/DDBJ databases">
        <title>Genome Analysis of Maritalea myrionectae HL2708#5.</title>
        <authorList>
            <consortium name="Cotde Inc.-PKNU"/>
            <person name="Jang D."/>
            <person name="Oh H.-M."/>
        </authorList>
    </citation>
    <scope>NUCLEOTIDE SEQUENCE [LARGE SCALE GENOMIC DNA]</scope>
    <source>
        <strain evidence="4 5">HL2708#5</strain>
    </source>
</reference>
<keyword evidence="1" id="KW-0133">Cell shape</keyword>
<dbReference type="GO" id="GO:0009252">
    <property type="term" value="P:peptidoglycan biosynthetic process"/>
    <property type="evidence" value="ECO:0007669"/>
    <property type="project" value="UniProtKB-UniRule"/>
</dbReference>
<feature type="domain" description="MurL N-terminal" evidence="3">
    <location>
        <begin position="4"/>
        <end position="279"/>
    </location>
</feature>
<gene>
    <name evidence="1" type="primary">murL</name>
    <name evidence="4" type="ORF">MXMO3_01241</name>
</gene>
<sequence>MLAAMNTFIIDSAEFNAETGEAKFNYRLGEHRFTERLELGVGFDLARAQSNSFAHLLDLAAAILGVSYYKLKAPKTIDLTTLNLSEADQILLRDIYENGLGEFYTRNKLKRFGQIDYQFAPAITPTNDLDWPQQSLVLIGGGKDSLVSVDLLTRANIPFTPFAVNPKGPIISSTDQIEQSPLFVRRHLSPTLFELNDQPGFYNGHVPSTAINSVVASLVAALYGYNEIILSNERSASEGNVEFDGREVNHQHSKSLDFEQLMETSFKAASGGQLGYFSLLRPFSEVRIGQLFARTQKFDQHFSSCNENFKQNQDGPKRWCTNCPKCHFVSLILAPFMEPQRLTDIVGKNVLNDATKLGAFRELSGLTGHKPWECVGEILEAAAALWHLAHQDHWQDAAIVKTLKPELDAFYGVPALESAWDELLRDANQHNVPEKYQLNEIARAS</sequence>
<dbReference type="KEGG" id="mmyr:MXMO3_01241"/>
<evidence type="ECO:0000259" key="2">
    <source>
        <dbReference type="Pfam" id="PF26298"/>
    </source>
</evidence>
<keyword evidence="1" id="KW-0961">Cell wall biogenesis/degradation</keyword>
<dbReference type="AlphaFoldDB" id="A0A2R4MCN5"/>